<proteinExistence type="predicted"/>
<reference evidence="1" key="1">
    <citation type="submission" date="2014-12" db="EMBL/GenBank/DDBJ databases">
        <title>Insight into the proteome of Arion vulgaris.</title>
        <authorList>
            <person name="Aradska J."/>
            <person name="Bulat T."/>
            <person name="Smidak R."/>
            <person name="Sarate P."/>
            <person name="Gangsoo J."/>
            <person name="Sialana F."/>
            <person name="Bilban M."/>
            <person name="Lubec G."/>
        </authorList>
    </citation>
    <scope>NUCLEOTIDE SEQUENCE</scope>
    <source>
        <tissue evidence="1">Skin</tissue>
    </source>
</reference>
<accession>A0A0B6YM84</accession>
<feature type="non-terminal residue" evidence="1">
    <location>
        <position position="79"/>
    </location>
</feature>
<gene>
    <name evidence="1" type="primary">ORF28032</name>
</gene>
<dbReference type="EMBL" id="HACG01009730">
    <property type="protein sequence ID" value="CEK56595.1"/>
    <property type="molecule type" value="Transcribed_RNA"/>
</dbReference>
<organism evidence="1">
    <name type="scientific">Arion vulgaris</name>
    <dbReference type="NCBI Taxonomy" id="1028688"/>
    <lineage>
        <taxon>Eukaryota</taxon>
        <taxon>Metazoa</taxon>
        <taxon>Spiralia</taxon>
        <taxon>Lophotrochozoa</taxon>
        <taxon>Mollusca</taxon>
        <taxon>Gastropoda</taxon>
        <taxon>Heterobranchia</taxon>
        <taxon>Euthyneura</taxon>
        <taxon>Panpulmonata</taxon>
        <taxon>Eupulmonata</taxon>
        <taxon>Stylommatophora</taxon>
        <taxon>Helicina</taxon>
        <taxon>Arionoidea</taxon>
        <taxon>Arionidae</taxon>
        <taxon>Arion</taxon>
    </lineage>
</organism>
<protein>
    <submittedName>
        <fullName evidence="1">Uncharacterized protein</fullName>
    </submittedName>
</protein>
<name>A0A0B6YM84_9EUPU</name>
<feature type="non-terminal residue" evidence="1">
    <location>
        <position position="1"/>
    </location>
</feature>
<sequence>FLTFGPKTASRELEFVSFFLHRKAMMYDTRKSKPGHFCTHCPEGETFEQLHFTFNCITDVENYWNDVKIIVLNSKLGSY</sequence>
<dbReference type="AlphaFoldDB" id="A0A0B6YM84"/>
<evidence type="ECO:0000313" key="1">
    <source>
        <dbReference type="EMBL" id="CEK56595.1"/>
    </source>
</evidence>